<evidence type="ECO:0000313" key="2">
    <source>
        <dbReference type="EMBL" id="KIS03646.1"/>
    </source>
</evidence>
<name>A0A0D1AAC0_9LACO</name>
<dbReference type="STRING" id="1335616.WDC_0725"/>
<dbReference type="InterPro" id="IPR036938">
    <property type="entry name" value="PAP2/HPO_sf"/>
</dbReference>
<proteinExistence type="predicted"/>
<dbReference type="AlphaFoldDB" id="A0A0D1AAC0"/>
<dbReference type="Gene3D" id="1.20.144.10">
    <property type="entry name" value="Phosphatidic acid phosphatase type 2/haloperoxidase"/>
    <property type="match status" value="1"/>
</dbReference>
<evidence type="ECO:0000313" key="3">
    <source>
        <dbReference type="Proteomes" id="UP000032279"/>
    </source>
</evidence>
<feature type="transmembrane region" description="Helical" evidence="1">
    <location>
        <begin position="182"/>
        <end position="203"/>
    </location>
</feature>
<dbReference type="OrthoDB" id="2290590at2"/>
<keyword evidence="1" id="KW-0812">Transmembrane</keyword>
<dbReference type="SUPFAM" id="SSF48317">
    <property type="entry name" value="Acid phosphatase/Vanadium-dependent haloperoxidase"/>
    <property type="match status" value="1"/>
</dbReference>
<dbReference type="PATRIC" id="fig|1335616.4.peg.723"/>
<feature type="transmembrane region" description="Helical" evidence="1">
    <location>
        <begin position="54"/>
        <end position="79"/>
    </location>
</feature>
<feature type="transmembrane region" description="Helical" evidence="1">
    <location>
        <begin position="156"/>
        <end position="176"/>
    </location>
</feature>
<organism evidence="2 3">
    <name type="scientific">Paucilactobacillus wasatchensis</name>
    <dbReference type="NCBI Taxonomy" id="1335616"/>
    <lineage>
        <taxon>Bacteria</taxon>
        <taxon>Bacillati</taxon>
        <taxon>Bacillota</taxon>
        <taxon>Bacilli</taxon>
        <taxon>Lactobacillales</taxon>
        <taxon>Lactobacillaceae</taxon>
        <taxon>Paucilactobacillus</taxon>
    </lineage>
</organism>
<keyword evidence="1" id="KW-0472">Membrane</keyword>
<dbReference type="EMBL" id="AWTT01000013">
    <property type="protein sequence ID" value="KIS03646.1"/>
    <property type="molecule type" value="Genomic_DNA"/>
</dbReference>
<accession>A0A0D1AAC0</accession>
<keyword evidence="3" id="KW-1185">Reference proteome</keyword>
<evidence type="ECO:0000256" key="1">
    <source>
        <dbReference type="SAM" id="Phobius"/>
    </source>
</evidence>
<comment type="caution">
    <text evidence="2">The sequence shown here is derived from an EMBL/GenBank/DDBJ whole genome shotgun (WGS) entry which is preliminary data.</text>
</comment>
<keyword evidence="1" id="KW-1133">Transmembrane helix</keyword>
<feature type="transmembrane region" description="Helical" evidence="1">
    <location>
        <begin position="12"/>
        <end position="34"/>
    </location>
</feature>
<feature type="transmembrane region" description="Helical" evidence="1">
    <location>
        <begin position="86"/>
        <end position="105"/>
    </location>
</feature>
<dbReference type="RefSeq" id="WP_044010410.1">
    <property type="nucleotide sequence ID" value="NZ_AWTT01000013.1"/>
</dbReference>
<gene>
    <name evidence="2" type="ORF">WDC_0725</name>
</gene>
<sequence length="221" mass="25603">MYITNDHDRGLNSLMTALLFIILLSLIVINSPILMTFDILLQDFILGLSFNHSVFNHLLSWLSNPVMVGIYILLIWFLLWGFKHKLIAFWLVCTSLTGEIIFLLIRRVTARPLPTGHEQGLTAGSFPNQHVFSITMVAMLLYICVVPFIRTRWRVWLTTIGLWLVTCLVIIGQIQLQNSYPFDAIASVLLAYSWVEIWEIIYLKAFKRLTQTRIFNHSDFN</sequence>
<dbReference type="Proteomes" id="UP000032279">
    <property type="component" value="Unassembled WGS sequence"/>
</dbReference>
<protein>
    <submittedName>
        <fullName evidence="2">Membrane-associated phospholipid phosphatase</fullName>
    </submittedName>
</protein>
<feature type="transmembrane region" description="Helical" evidence="1">
    <location>
        <begin position="131"/>
        <end position="149"/>
    </location>
</feature>
<reference evidence="2 3" key="1">
    <citation type="submission" date="2013-08" db="EMBL/GenBank/DDBJ databases">
        <title>Lactobacillus wasatchii sp. WDC04, a late gas producing bacteria isolated from aged chedder cheese.</title>
        <authorList>
            <person name="Oberg C.J."/>
            <person name="Culumber M."/>
            <person name="McMahon D.J."/>
            <person name="Broadbent J.R."/>
            <person name="Oberg T.S."/>
            <person name="Ortaki F."/>
        </authorList>
    </citation>
    <scope>NUCLEOTIDE SEQUENCE [LARGE SCALE GENOMIC DNA]</scope>
    <source>
        <strain evidence="2 3">WDC04</strain>
    </source>
</reference>